<protein>
    <submittedName>
        <fullName evidence="9">EF-1_beta_acid domain-containing protein</fullName>
    </submittedName>
</protein>
<feature type="compositionally biased region" description="Acidic residues" evidence="4">
    <location>
        <begin position="73"/>
        <end position="89"/>
    </location>
</feature>
<evidence type="ECO:0000256" key="4">
    <source>
        <dbReference type="SAM" id="MobiDB-lite"/>
    </source>
</evidence>
<keyword evidence="2" id="KW-0251">Elongation factor</keyword>
<evidence type="ECO:0000256" key="1">
    <source>
        <dbReference type="ARBA" id="ARBA00007411"/>
    </source>
</evidence>
<organism evidence="9">
    <name type="scientific">Onchocerca flexuosa</name>
    <dbReference type="NCBI Taxonomy" id="387005"/>
    <lineage>
        <taxon>Eukaryota</taxon>
        <taxon>Metazoa</taxon>
        <taxon>Ecdysozoa</taxon>
        <taxon>Nematoda</taxon>
        <taxon>Chromadorea</taxon>
        <taxon>Rhabditida</taxon>
        <taxon>Spirurina</taxon>
        <taxon>Spiruromorpha</taxon>
        <taxon>Filarioidea</taxon>
        <taxon>Onchocercidae</taxon>
        <taxon>Onchocerca</taxon>
    </lineage>
</organism>
<proteinExistence type="inferred from homology"/>
<dbReference type="SUPFAM" id="SSF54984">
    <property type="entry name" value="eEF-1beta-like"/>
    <property type="match status" value="1"/>
</dbReference>
<dbReference type="InterPro" id="IPR036219">
    <property type="entry name" value="eEF-1beta-like_sf"/>
</dbReference>
<dbReference type="InterPro" id="IPR049720">
    <property type="entry name" value="EF1B_bsu/dsu"/>
</dbReference>
<dbReference type="WBParaSite" id="OFLC_0001221501-mRNA-1">
    <property type="protein sequence ID" value="OFLC_0001221501-mRNA-1"/>
    <property type="gene ID" value="OFLC_0001221501"/>
</dbReference>
<dbReference type="GO" id="GO:0005853">
    <property type="term" value="C:eukaryotic translation elongation factor 1 complex"/>
    <property type="evidence" value="ECO:0007669"/>
    <property type="project" value="InterPro"/>
</dbReference>
<gene>
    <name evidence="7" type="ORF">OFLC_LOCUS12213</name>
</gene>
<feature type="transmembrane region" description="Helical" evidence="5">
    <location>
        <begin position="13"/>
        <end position="30"/>
    </location>
</feature>
<dbReference type="InterPro" id="IPR014717">
    <property type="entry name" value="Transl_elong_EF1B/ribsomal_bS6"/>
</dbReference>
<evidence type="ECO:0000259" key="6">
    <source>
        <dbReference type="SMART" id="SM01182"/>
    </source>
</evidence>
<dbReference type="Pfam" id="PF10587">
    <property type="entry name" value="EF-1_beta_acid"/>
    <property type="match status" value="1"/>
</dbReference>
<feature type="region of interest" description="Disordered" evidence="4">
    <location>
        <begin position="53"/>
        <end position="92"/>
    </location>
</feature>
<dbReference type="GO" id="GO:0003746">
    <property type="term" value="F:translation elongation factor activity"/>
    <property type="evidence" value="ECO:0007669"/>
    <property type="project" value="UniProtKB-KW"/>
</dbReference>
<feature type="compositionally biased region" description="Low complexity" evidence="4">
    <location>
        <begin position="53"/>
        <end position="62"/>
    </location>
</feature>
<dbReference type="PANTHER" id="PTHR11595">
    <property type="entry name" value="EF-HAND AND COILED-COIL DOMAIN-CONTAINING FAMILY MEMBER"/>
    <property type="match status" value="1"/>
</dbReference>
<dbReference type="EMBL" id="UZAJ01018662">
    <property type="protein sequence ID" value="VDO82852.1"/>
    <property type="molecule type" value="Genomic_DNA"/>
</dbReference>
<dbReference type="Proteomes" id="UP000267606">
    <property type="component" value="Unassembled WGS sequence"/>
</dbReference>
<sequence>MLSNRFVEQHLEMIIRIFWISCFIFIFICSTTQENDILTFCDVIGGNIPLSNLQKQSSSSSKVETSLGASKEDDFDLFGSSDEENDEEKEMIKQQRLKAYAEKKAKKPGTIAKSSVILDVKPWDDTTDMQEMEKLVRRIEKDGLVWGGGHSILHAVCYYDQE</sequence>
<evidence type="ECO:0000313" key="7">
    <source>
        <dbReference type="EMBL" id="VDO82852.1"/>
    </source>
</evidence>
<reference evidence="7 8" key="2">
    <citation type="submission" date="2018-11" db="EMBL/GenBank/DDBJ databases">
        <authorList>
            <consortium name="Pathogen Informatics"/>
        </authorList>
    </citation>
    <scope>NUCLEOTIDE SEQUENCE [LARGE SCALE GENOMIC DNA]</scope>
</reference>
<dbReference type="GO" id="GO:0005829">
    <property type="term" value="C:cytosol"/>
    <property type="evidence" value="ECO:0007669"/>
    <property type="project" value="TreeGrafter"/>
</dbReference>
<dbReference type="GO" id="GO:0005085">
    <property type="term" value="F:guanyl-nucleotide exchange factor activity"/>
    <property type="evidence" value="ECO:0007669"/>
    <property type="project" value="TreeGrafter"/>
</dbReference>
<dbReference type="PANTHER" id="PTHR11595:SF21">
    <property type="entry name" value="ELONGATION FACTOR 1-BETA"/>
    <property type="match status" value="1"/>
</dbReference>
<dbReference type="InterPro" id="IPR014038">
    <property type="entry name" value="EF1B_bsu/dsu_GNE"/>
</dbReference>
<evidence type="ECO:0000256" key="3">
    <source>
        <dbReference type="ARBA" id="ARBA00022917"/>
    </source>
</evidence>
<keyword evidence="5" id="KW-1133">Transmembrane helix</keyword>
<evidence type="ECO:0000256" key="5">
    <source>
        <dbReference type="SAM" id="Phobius"/>
    </source>
</evidence>
<keyword evidence="5" id="KW-0472">Membrane</keyword>
<name>A0A183HXK2_9BILA</name>
<comment type="similarity">
    <text evidence="1">Belongs to the EF-1-beta/EF-1-delta family.</text>
</comment>
<keyword evidence="3" id="KW-0648">Protein biosynthesis</keyword>
<keyword evidence="8" id="KW-1185">Reference proteome</keyword>
<evidence type="ECO:0000313" key="8">
    <source>
        <dbReference type="Proteomes" id="UP000267606"/>
    </source>
</evidence>
<feature type="domain" description="Elongation factor 1 beta central acidic region eukaryote" evidence="6">
    <location>
        <begin position="77"/>
        <end position="104"/>
    </location>
</feature>
<dbReference type="STRING" id="387005.A0A183HXK2"/>
<dbReference type="Gene3D" id="3.30.70.60">
    <property type="match status" value="1"/>
</dbReference>
<dbReference type="Pfam" id="PF00736">
    <property type="entry name" value="EF1_GNE"/>
    <property type="match status" value="1"/>
</dbReference>
<evidence type="ECO:0000313" key="9">
    <source>
        <dbReference type="WBParaSite" id="OFLC_0001221501-mRNA-1"/>
    </source>
</evidence>
<reference evidence="9" key="1">
    <citation type="submission" date="2016-06" db="UniProtKB">
        <authorList>
            <consortium name="WormBaseParasite"/>
        </authorList>
    </citation>
    <scope>IDENTIFICATION</scope>
</reference>
<evidence type="ECO:0000256" key="2">
    <source>
        <dbReference type="ARBA" id="ARBA00022768"/>
    </source>
</evidence>
<accession>A0A183HXK2</accession>
<dbReference type="AlphaFoldDB" id="A0A183HXK2"/>
<keyword evidence="5" id="KW-0812">Transmembrane</keyword>
<dbReference type="SMART" id="SM01182">
    <property type="entry name" value="EF-1_beta_acid"/>
    <property type="match status" value="1"/>
</dbReference>
<dbReference type="InterPro" id="IPR018940">
    <property type="entry name" value="EF-1_beta_acid_region_euk"/>
</dbReference>